<evidence type="ECO:0000313" key="3">
    <source>
        <dbReference type="Proteomes" id="UP000480350"/>
    </source>
</evidence>
<keyword evidence="3" id="KW-1185">Reference proteome</keyword>
<dbReference type="Gene3D" id="2.170.16.10">
    <property type="entry name" value="Hedgehog/Intein (Hint) domain"/>
    <property type="match status" value="1"/>
</dbReference>
<dbReference type="EMBL" id="WUPT01000001">
    <property type="protein sequence ID" value="MXQ07242.1"/>
    <property type="molecule type" value="Genomic_DNA"/>
</dbReference>
<gene>
    <name evidence="2" type="ORF">GQ651_05225</name>
</gene>
<organism evidence="2 3">
    <name type="scientific">Kangsaoukella pontilimi</name>
    <dbReference type="NCBI Taxonomy" id="2691042"/>
    <lineage>
        <taxon>Bacteria</taxon>
        <taxon>Pseudomonadati</taxon>
        <taxon>Pseudomonadota</taxon>
        <taxon>Alphaproteobacteria</taxon>
        <taxon>Rhodobacterales</taxon>
        <taxon>Paracoccaceae</taxon>
        <taxon>Kangsaoukella</taxon>
    </lineage>
</organism>
<dbReference type="SUPFAM" id="SSF51294">
    <property type="entry name" value="Hedgehog/intein (Hint) domain"/>
    <property type="match status" value="1"/>
</dbReference>
<reference evidence="2 3" key="2">
    <citation type="submission" date="2020-03" db="EMBL/GenBank/DDBJ databases">
        <title>Kangsaoukella pontilimi gen. nov., sp. nov., a new member of the family Rhodobacteraceae isolated from a tidal mudflat.</title>
        <authorList>
            <person name="Kim I.S."/>
        </authorList>
    </citation>
    <scope>NUCLEOTIDE SEQUENCE [LARGE SCALE GENOMIC DNA]</scope>
    <source>
        <strain evidence="2 3">GH1-50</strain>
    </source>
</reference>
<proteinExistence type="predicted"/>
<dbReference type="Proteomes" id="UP000480350">
    <property type="component" value="Unassembled WGS sequence"/>
</dbReference>
<dbReference type="RefSeq" id="WP_160763126.1">
    <property type="nucleotide sequence ID" value="NZ_WUPT01000001.1"/>
</dbReference>
<sequence length="347" mass="37340">MAQLSFWARGDSNTANNASLNVETTNTTPTTLLTFETWGDNGDLSLDLNGGQPDPDTRVYLGDGTEPLEFTVEFRGILPGKNTLNGVGPGNADLRGKEVTIITLSTGERLFIVTDDSTLSLLSFDPDDAAAKEAARQTMENFPNGAFALTNVVVCYAAGTLIATPEGPCPVEALTPGDLLVAADGAPVRVRLVVARTVHGIEMRIFETLRPVTLPAGLFGPGRPMRDLTVTPLHRILVEDPELDRLFGAARMYVHARDLPGALPAPPSDRTFVHVLCDRHAALIAEGIPSESLFPGDVALMRLSAAQRAEIDAALPERPRQTAFPCLTRKEAAVWRAAVQRREKRTA</sequence>
<name>A0A7C9IGY7_9RHOB</name>
<dbReference type="InterPro" id="IPR036844">
    <property type="entry name" value="Hint_dom_sf"/>
</dbReference>
<comment type="caution">
    <text evidence="2">The sequence shown here is derived from an EMBL/GenBank/DDBJ whole genome shotgun (WGS) entry which is preliminary data.</text>
</comment>
<dbReference type="InterPro" id="IPR028992">
    <property type="entry name" value="Hedgehog/Intein_dom"/>
</dbReference>
<feature type="domain" description="Hedgehog/Intein (Hint)" evidence="1">
    <location>
        <begin position="154"/>
        <end position="297"/>
    </location>
</feature>
<evidence type="ECO:0000313" key="2">
    <source>
        <dbReference type="EMBL" id="MXQ07242.1"/>
    </source>
</evidence>
<protein>
    <recommendedName>
        <fullName evidence="1">Hedgehog/Intein (Hint) domain-containing protein</fullName>
    </recommendedName>
</protein>
<evidence type="ECO:0000259" key="1">
    <source>
        <dbReference type="Pfam" id="PF13403"/>
    </source>
</evidence>
<dbReference type="AlphaFoldDB" id="A0A7C9IGY7"/>
<reference evidence="2 3" key="1">
    <citation type="submission" date="2019-12" db="EMBL/GenBank/DDBJ databases">
        <authorList>
            <person name="Lee S.D."/>
        </authorList>
    </citation>
    <scope>NUCLEOTIDE SEQUENCE [LARGE SCALE GENOMIC DNA]</scope>
    <source>
        <strain evidence="2 3">GH1-50</strain>
    </source>
</reference>
<accession>A0A7C9IGY7</accession>
<dbReference type="Pfam" id="PF13403">
    <property type="entry name" value="Hint_2"/>
    <property type="match status" value="1"/>
</dbReference>